<dbReference type="Pfam" id="PF20133">
    <property type="entry name" value="HHL1-like"/>
    <property type="match status" value="1"/>
</dbReference>
<dbReference type="PANTHER" id="PTHR48191:SF2">
    <property type="entry name" value="PROTEIN HHL1, CHLOROPLASTIC"/>
    <property type="match status" value="1"/>
</dbReference>
<dbReference type="EMBL" id="HBFA01011740">
    <property type="protein sequence ID" value="CAD8659915.1"/>
    <property type="molecule type" value="Transcribed_RNA"/>
</dbReference>
<name>A0A7S0QY08_9CHLO</name>
<proteinExistence type="predicted"/>
<reference evidence="2" key="1">
    <citation type="submission" date="2021-01" db="EMBL/GenBank/DDBJ databases">
        <authorList>
            <person name="Corre E."/>
            <person name="Pelletier E."/>
            <person name="Niang G."/>
            <person name="Scheremetjew M."/>
            <person name="Finn R."/>
            <person name="Kale V."/>
            <person name="Holt S."/>
            <person name="Cochrane G."/>
            <person name="Meng A."/>
            <person name="Brown T."/>
            <person name="Cohen L."/>
        </authorList>
    </citation>
    <scope>NUCLEOTIDE SEQUENCE</scope>
    <source>
        <strain evidence="2">CCMP722</strain>
    </source>
</reference>
<evidence type="ECO:0000313" key="2">
    <source>
        <dbReference type="EMBL" id="CAD8659915.1"/>
    </source>
</evidence>
<protein>
    <submittedName>
        <fullName evidence="2">Uncharacterized protein</fullName>
    </submittedName>
</protein>
<feature type="region of interest" description="Disordered" evidence="1">
    <location>
        <begin position="64"/>
        <end position="88"/>
    </location>
</feature>
<accession>A0A7S0QY08</accession>
<evidence type="ECO:0000256" key="1">
    <source>
        <dbReference type="SAM" id="MobiDB-lite"/>
    </source>
</evidence>
<organism evidence="2">
    <name type="scientific">Pyramimonas obovata</name>
    <dbReference type="NCBI Taxonomy" id="1411642"/>
    <lineage>
        <taxon>Eukaryota</taxon>
        <taxon>Viridiplantae</taxon>
        <taxon>Chlorophyta</taxon>
        <taxon>Pyramimonadophyceae</taxon>
        <taxon>Pyramimonadales</taxon>
        <taxon>Pyramimonadaceae</taxon>
        <taxon>Pyramimonas</taxon>
        <taxon>Pyramimonas incertae sedis</taxon>
    </lineage>
</organism>
<dbReference type="AlphaFoldDB" id="A0A7S0QY08"/>
<dbReference type="InterPro" id="IPR045388">
    <property type="entry name" value="HHL1-like"/>
</dbReference>
<sequence length="231" mass="24515">MATSSIISSAQTVRVAPVASHASQARMSVAPRMTSKSSAFLAGRACGMTSTSGVQTGRGNLQCYAKGKSSNRKIPGKTGNPGADMSLPPLDPENPQFMIYVRSKAVPQWYPVSVVTGGSAAKGLIKMAEGNFAAQFGSDALTRNVGSVIYKDEQQIRSLVIRQYPLLKKAKALEWGYKVLDATLDPKKQLMSFAGVVKIPEESELKAPVEKAADKVKSLFGGFGGNKEATN</sequence>
<gene>
    <name evidence="2" type="ORF">POBO1169_LOCUS6115</name>
</gene>
<dbReference type="PANTHER" id="PTHR48191">
    <property type="entry name" value="PROTEIN HHL1 CHLOROPLASTIC"/>
    <property type="match status" value="1"/>
</dbReference>